<gene>
    <name evidence="5 7" type="primary">hrcA</name>
    <name evidence="7" type="ORF">WG616_02800</name>
</gene>
<dbReference type="SUPFAM" id="SSF55781">
    <property type="entry name" value="GAF domain-like"/>
    <property type="match status" value="1"/>
</dbReference>
<dbReference type="InterPro" id="IPR023120">
    <property type="entry name" value="WHTH_transcript_rep_HrcA_IDD"/>
</dbReference>
<reference evidence="7" key="1">
    <citation type="submission" date="2024-03" db="EMBL/GenBank/DDBJ databases">
        <title>Complete genome sequence of Mycoplasma gypis type strain B1/T1.</title>
        <authorList>
            <person name="Spergser J."/>
        </authorList>
    </citation>
    <scope>NUCLEOTIDE SEQUENCE [LARGE SCALE GENOMIC DNA]</scope>
    <source>
        <strain evidence="7">B1/T1</strain>
    </source>
</reference>
<evidence type="ECO:0000313" key="8">
    <source>
        <dbReference type="Proteomes" id="UP001460679"/>
    </source>
</evidence>
<evidence type="ECO:0000256" key="1">
    <source>
        <dbReference type="ARBA" id="ARBA00022491"/>
    </source>
</evidence>
<dbReference type="Gene3D" id="3.30.450.40">
    <property type="match status" value="1"/>
</dbReference>
<dbReference type="InterPro" id="IPR036390">
    <property type="entry name" value="WH_DNA-bd_sf"/>
</dbReference>
<evidence type="ECO:0000256" key="2">
    <source>
        <dbReference type="ARBA" id="ARBA00023015"/>
    </source>
</evidence>
<dbReference type="InterPro" id="IPR036388">
    <property type="entry name" value="WH-like_DNA-bd_sf"/>
</dbReference>
<evidence type="ECO:0000256" key="5">
    <source>
        <dbReference type="HAMAP-Rule" id="MF_00081"/>
    </source>
</evidence>
<keyword evidence="1 5" id="KW-0678">Repressor</keyword>
<dbReference type="InterPro" id="IPR002571">
    <property type="entry name" value="HrcA"/>
</dbReference>
<dbReference type="PIRSF" id="PIRSF005485">
    <property type="entry name" value="HrcA"/>
    <property type="match status" value="1"/>
</dbReference>
<organism evidence="7 8">
    <name type="scientific">[Mycoplasma] gypis</name>
    <dbReference type="NCBI Taxonomy" id="92404"/>
    <lineage>
        <taxon>Bacteria</taxon>
        <taxon>Bacillati</taxon>
        <taxon>Mycoplasmatota</taxon>
        <taxon>Mycoplasmoidales</taxon>
        <taxon>Metamycoplasmataceae</taxon>
        <taxon>Metamycoplasma</taxon>
    </lineage>
</organism>
<proteinExistence type="inferred from homology"/>
<dbReference type="Gene3D" id="3.30.390.60">
    <property type="entry name" value="Heat-inducible transcription repressor hrca homolog, domain 3"/>
    <property type="match status" value="1"/>
</dbReference>
<evidence type="ECO:0000256" key="4">
    <source>
        <dbReference type="ARBA" id="ARBA00023163"/>
    </source>
</evidence>
<name>A0ABZ2RPW4_9BACT</name>
<dbReference type="PANTHER" id="PTHR34824:SF1">
    <property type="entry name" value="HEAT-INDUCIBLE TRANSCRIPTION REPRESSOR HRCA"/>
    <property type="match status" value="1"/>
</dbReference>
<keyword evidence="8" id="KW-1185">Reference proteome</keyword>
<dbReference type="Proteomes" id="UP001460679">
    <property type="component" value="Chromosome"/>
</dbReference>
<dbReference type="Gene3D" id="1.10.10.10">
    <property type="entry name" value="Winged helix-like DNA-binding domain superfamily/Winged helix DNA-binding domain"/>
    <property type="match status" value="1"/>
</dbReference>
<dbReference type="SUPFAM" id="SSF46785">
    <property type="entry name" value="Winged helix' DNA-binding domain"/>
    <property type="match status" value="1"/>
</dbReference>
<comment type="function">
    <text evidence="5">Negative regulator of class I heat shock genes (grpE-dnaK-dnaJ and groELS operons). Prevents heat-shock induction of these operons.</text>
</comment>
<keyword evidence="4 5" id="KW-0804">Transcription</keyword>
<keyword evidence="2 5" id="KW-0805">Transcription regulation</keyword>
<accession>A0ABZ2RPW4</accession>
<comment type="similarity">
    <text evidence="5">Belongs to the HrcA family.</text>
</comment>
<evidence type="ECO:0000259" key="6">
    <source>
        <dbReference type="Pfam" id="PF01628"/>
    </source>
</evidence>
<dbReference type="InterPro" id="IPR021153">
    <property type="entry name" value="HrcA_C"/>
</dbReference>
<dbReference type="PANTHER" id="PTHR34824">
    <property type="entry name" value="HEAT-INDUCIBLE TRANSCRIPTION REPRESSOR HRCA"/>
    <property type="match status" value="1"/>
</dbReference>
<keyword evidence="3 5" id="KW-0346">Stress response</keyword>
<dbReference type="RefSeq" id="WP_205498152.1">
    <property type="nucleotide sequence ID" value="NZ_CP148066.1"/>
</dbReference>
<protein>
    <recommendedName>
        <fullName evidence="5">Heat-inducible transcription repressor HrcA</fullName>
    </recommendedName>
</protein>
<dbReference type="InterPro" id="IPR029016">
    <property type="entry name" value="GAF-like_dom_sf"/>
</dbReference>
<evidence type="ECO:0000256" key="3">
    <source>
        <dbReference type="ARBA" id="ARBA00023016"/>
    </source>
</evidence>
<dbReference type="HAMAP" id="MF_00081">
    <property type="entry name" value="HrcA"/>
    <property type="match status" value="1"/>
</dbReference>
<feature type="domain" description="Heat-inducible transcription repressor HrcA C-terminal" evidence="6">
    <location>
        <begin position="104"/>
        <end position="318"/>
    </location>
</feature>
<evidence type="ECO:0000313" key="7">
    <source>
        <dbReference type="EMBL" id="WXL28272.1"/>
    </source>
</evidence>
<sequence>MSNLNPKERDIFKKIVDSYIETGNPVGSKYLCERYHLQCSPATVRNIMSNLEEKEYIEKNHTSSGRIPSSKGLEFYAKFLAYNPEKYFKEKLEDMLAKRRLSIDTTIEQAANVISEVAGLTLVTVSENSDEVLKSIQLTVLGEDSAIIVLVTSSGKVESKVFNYDNEKIQLDDVRIAVRLFKDRLINTPLIELKEKAKALAPLLAEKVKNYEILMQEFIKNILTFESNFKSKIYNKNQIILSRDISREQITEIFEMIENHSVWEALEQDLDEESAIKFDINNDQNVSLISKKIEFQNSDNIKEISIVGPKRMNYEKAIEAMSIVEKLLKKGY</sequence>
<dbReference type="EMBL" id="CP148066">
    <property type="protein sequence ID" value="WXL28272.1"/>
    <property type="molecule type" value="Genomic_DNA"/>
</dbReference>
<dbReference type="Pfam" id="PF01628">
    <property type="entry name" value="HrcA"/>
    <property type="match status" value="1"/>
</dbReference>
<dbReference type="NCBIfam" id="TIGR00331">
    <property type="entry name" value="hrcA"/>
    <property type="match status" value="1"/>
</dbReference>